<sequence length="423" mass="48752">MGGLLGVLRVARRCQAIVLCRGSHHRGARDNKLSERSCWRRPEGDVHRSCLTWRGRVSGLKSQKQIADVLFPVSKHDDDEPEVRNIPPEQRRLHTETADYTVASLHQYLANGKVRIPEFQRKYVWKRTHASRLIESLIIQCPIPIIYLSQNYDGNLLVIDGNQRLLSIKLFLNDGFELQGLTTYPELNGYSWSTLDPRFKDHIENRTIRCITILNDTHPQIKFDVFQRLNTGAVSLNAQELRHGLNFGPLMKKIKELAENKDWLNAVGIKADKRMKAEELILRFFALRHDRQNYQKPLSGFLDEFSSKNRDAKPADVEKWSREFLDTFQRIRAALGKHAFRLIDTHTRLGPFNSALYDAQMIAFAETTNPRILDYLPQDVSFQAANATLLSKSHFLTTIRQATSDESSVKNRIVLYKSLVDNF</sequence>
<accession>A0A317F4J8</accession>
<proteinExistence type="predicted"/>
<dbReference type="InterPro" id="IPR004919">
    <property type="entry name" value="GmrSD_N"/>
</dbReference>
<organism evidence="2 3">
    <name type="scientific">Falsiroseomonas bella</name>
    <dbReference type="NCBI Taxonomy" id="2184016"/>
    <lineage>
        <taxon>Bacteria</taxon>
        <taxon>Pseudomonadati</taxon>
        <taxon>Pseudomonadota</taxon>
        <taxon>Alphaproteobacteria</taxon>
        <taxon>Acetobacterales</taxon>
        <taxon>Roseomonadaceae</taxon>
        <taxon>Falsiroseomonas</taxon>
    </lineage>
</organism>
<dbReference type="AlphaFoldDB" id="A0A317F4J8"/>
<evidence type="ECO:0000313" key="2">
    <source>
        <dbReference type="EMBL" id="PWS34091.1"/>
    </source>
</evidence>
<evidence type="ECO:0000259" key="1">
    <source>
        <dbReference type="Pfam" id="PF03235"/>
    </source>
</evidence>
<dbReference type="OrthoDB" id="9787127at2"/>
<name>A0A317F4J8_9PROT</name>
<dbReference type="EMBL" id="QGNA01000009">
    <property type="protein sequence ID" value="PWS34091.1"/>
    <property type="molecule type" value="Genomic_DNA"/>
</dbReference>
<dbReference type="Pfam" id="PF03235">
    <property type="entry name" value="GmrSD_N"/>
    <property type="match status" value="1"/>
</dbReference>
<feature type="domain" description="GmrSD restriction endonucleases N-terminal" evidence="1">
    <location>
        <begin position="108"/>
        <end position="244"/>
    </location>
</feature>
<keyword evidence="3" id="KW-1185">Reference proteome</keyword>
<comment type="caution">
    <text evidence="2">The sequence shown here is derived from an EMBL/GenBank/DDBJ whole genome shotgun (WGS) entry which is preliminary data.</text>
</comment>
<evidence type="ECO:0000313" key="3">
    <source>
        <dbReference type="Proteomes" id="UP000245765"/>
    </source>
</evidence>
<protein>
    <submittedName>
        <fullName evidence="2">DUF262 domain-containing protein</fullName>
    </submittedName>
</protein>
<dbReference type="PANTHER" id="PTHR39639">
    <property type="entry name" value="CHROMOSOME 16, WHOLE GENOME SHOTGUN SEQUENCE"/>
    <property type="match status" value="1"/>
</dbReference>
<gene>
    <name evidence="2" type="ORF">DFH01_27085</name>
</gene>
<reference evidence="3" key="1">
    <citation type="submission" date="2018-05" db="EMBL/GenBank/DDBJ databases">
        <authorList>
            <person name="Du Z."/>
            <person name="Wang X."/>
        </authorList>
    </citation>
    <scope>NUCLEOTIDE SEQUENCE [LARGE SCALE GENOMIC DNA]</scope>
    <source>
        <strain evidence="3">CQN31</strain>
    </source>
</reference>
<dbReference type="Proteomes" id="UP000245765">
    <property type="component" value="Unassembled WGS sequence"/>
</dbReference>
<dbReference type="PANTHER" id="PTHR39639:SF1">
    <property type="entry name" value="DUF262 DOMAIN-CONTAINING PROTEIN"/>
    <property type="match status" value="1"/>
</dbReference>